<evidence type="ECO:0000256" key="4">
    <source>
        <dbReference type="ARBA" id="ARBA00023136"/>
    </source>
</evidence>
<feature type="region of interest" description="Disordered" evidence="5">
    <location>
        <begin position="309"/>
        <end position="586"/>
    </location>
</feature>
<keyword evidence="4 6" id="KW-0472">Membrane</keyword>
<evidence type="ECO:0000256" key="1">
    <source>
        <dbReference type="ARBA" id="ARBA00004141"/>
    </source>
</evidence>
<dbReference type="PANTHER" id="PTHR19317:SF0">
    <property type="entry name" value="PRENYLATED RAB ACCEPTOR PROTEIN 1"/>
    <property type="match status" value="1"/>
</dbReference>
<feature type="compositionally biased region" description="Low complexity" evidence="5">
    <location>
        <begin position="443"/>
        <end position="456"/>
    </location>
</feature>
<dbReference type="PANTHER" id="PTHR19317">
    <property type="entry name" value="PRENYLATED RAB ACCEPTOR 1-RELATED"/>
    <property type="match status" value="1"/>
</dbReference>
<evidence type="ECO:0000313" key="7">
    <source>
        <dbReference type="EMBL" id="AUW31079.1"/>
    </source>
</evidence>
<feature type="transmembrane region" description="Helical" evidence="6">
    <location>
        <begin position="72"/>
        <end position="104"/>
    </location>
</feature>
<dbReference type="Pfam" id="PF03208">
    <property type="entry name" value="PRA1"/>
    <property type="match status" value="1"/>
</dbReference>
<evidence type="ECO:0000256" key="3">
    <source>
        <dbReference type="ARBA" id="ARBA00022989"/>
    </source>
</evidence>
<evidence type="ECO:0000256" key="6">
    <source>
        <dbReference type="SAM" id="Phobius"/>
    </source>
</evidence>
<organism evidence="7">
    <name type="scientific">Cladonia uncialis subsp. uncialis</name>
    <dbReference type="NCBI Taxonomy" id="180999"/>
    <lineage>
        <taxon>Eukaryota</taxon>
        <taxon>Fungi</taxon>
        <taxon>Dikarya</taxon>
        <taxon>Ascomycota</taxon>
        <taxon>Pezizomycotina</taxon>
        <taxon>Lecanoromycetes</taxon>
        <taxon>OSLEUM clade</taxon>
        <taxon>Lecanoromycetidae</taxon>
        <taxon>Lecanorales</taxon>
        <taxon>Lecanorineae</taxon>
        <taxon>Cladoniaceae</taxon>
        <taxon>Cladonia</taxon>
    </lineage>
</organism>
<evidence type="ECO:0000256" key="2">
    <source>
        <dbReference type="ARBA" id="ARBA00022692"/>
    </source>
</evidence>
<feature type="compositionally biased region" description="Low complexity" evidence="5">
    <location>
        <begin position="355"/>
        <end position="369"/>
    </location>
</feature>
<feature type="compositionally biased region" description="Low complexity" evidence="5">
    <location>
        <begin position="400"/>
        <end position="414"/>
    </location>
</feature>
<keyword evidence="2 6" id="KW-0812">Transmembrane</keyword>
<dbReference type="GO" id="GO:0005794">
    <property type="term" value="C:Golgi apparatus"/>
    <property type="evidence" value="ECO:0007669"/>
    <property type="project" value="TreeGrafter"/>
</dbReference>
<name>A0A2K9YE06_CLAUC</name>
<feature type="compositionally biased region" description="Polar residues" evidence="5">
    <location>
        <begin position="459"/>
        <end position="472"/>
    </location>
</feature>
<dbReference type="GO" id="GO:0016020">
    <property type="term" value="C:membrane"/>
    <property type="evidence" value="ECO:0007669"/>
    <property type="project" value="UniProtKB-SubCell"/>
</dbReference>
<comment type="subcellular location">
    <subcellularLocation>
        <location evidence="1">Membrane</location>
        <topology evidence="1">Multi-pass membrane protein</topology>
    </subcellularLocation>
</comment>
<dbReference type="EMBL" id="MG777491">
    <property type="protein sequence ID" value="AUW31079.1"/>
    <property type="molecule type" value="Genomic_DNA"/>
</dbReference>
<feature type="compositionally biased region" description="Polar residues" evidence="5">
    <location>
        <begin position="318"/>
        <end position="327"/>
    </location>
</feature>
<sequence>MSRINIPIEALTSRLNIGSRFDSVRSQSIGTRFANLKPISEFLDFKRLSKPANFSEVQSRVNFNLSYFSSNYFAVALMLTIYSLLTNMALLFDMVFMGAGLFLIKRLDGRDLELGFTRLTSSQLYTGLFIIGVPLFIWASPISTALWLVGAIGVGGGLGGRPRTPKDSPLWGRPSGARPGKGRTGSGRHAQRWEEDRRVEELESDEDDGQGVGLDGAFVSDRLNFTGADLGRRSQRRKHSDYSESEQSSERSDISEDVAGRTMQLALRDKEELLVQKALQRIRRAQMLGKTNVKLTQLELDALQRKGRKDQALEQQMAGKSSSSHSTVIERRRGSGQSSSASKDQASGKRKSKRYFSGYEGESSSGSRRATPPGILAPGSTGVPAFSPFGYYPPPTIPQGRSLGSSSRSASSHSLPRDSPPIPRSGKQRYSSGPDAPQASHTPRSPLSSRSLPDDPNWTPRSRSSSSATKQAYSADAYSYQVYSPPVPQMPAHYSQGRRIVSSPQPDVHYPRIRGESQAHQSESSLQWGEQPNRVTPDVSDSEDDTDSDDDGDDGVQVNVVPYGSGSGVSDRPDGFAKERQRRGPR</sequence>
<feature type="compositionally biased region" description="Polar residues" evidence="5">
    <location>
        <begin position="518"/>
        <end position="534"/>
    </location>
</feature>
<proteinExistence type="predicted"/>
<feature type="compositionally biased region" description="Low complexity" evidence="5">
    <location>
        <begin position="335"/>
        <end position="345"/>
    </location>
</feature>
<feature type="region of interest" description="Disordered" evidence="5">
    <location>
        <begin position="230"/>
        <end position="257"/>
    </location>
</feature>
<keyword evidence="3 6" id="KW-1133">Transmembrane helix</keyword>
<reference evidence="7" key="1">
    <citation type="submission" date="2017-12" db="EMBL/GenBank/DDBJ databases">
        <title>Genome Sequencing Reveals a Rich Biosynthetic Potential.</title>
        <authorList>
            <person name="Bertrand R.L."/>
            <person name="Abdel-Hameed M.E."/>
            <person name="Sorensen J.L."/>
        </authorList>
    </citation>
    <scope>NUCLEOTIDE SEQUENCE</scope>
</reference>
<feature type="compositionally biased region" description="Basic and acidic residues" evidence="5">
    <location>
        <begin position="191"/>
        <end position="201"/>
    </location>
</feature>
<feature type="transmembrane region" description="Helical" evidence="6">
    <location>
        <begin position="124"/>
        <end position="149"/>
    </location>
</feature>
<feature type="region of interest" description="Disordered" evidence="5">
    <location>
        <begin position="159"/>
        <end position="215"/>
    </location>
</feature>
<evidence type="ECO:0008006" key="8">
    <source>
        <dbReference type="Google" id="ProtNLM"/>
    </source>
</evidence>
<evidence type="ECO:0000256" key="5">
    <source>
        <dbReference type="SAM" id="MobiDB-lite"/>
    </source>
</evidence>
<dbReference type="InterPro" id="IPR004895">
    <property type="entry name" value="Prenylated_rab_accept_PRA1"/>
</dbReference>
<feature type="compositionally biased region" description="Acidic residues" evidence="5">
    <location>
        <begin position="540"/>
        <end position="554"/>
    </location>
</feature>
<dbReference type="AlphaFoldDB" id="A0A2K9YE06"/>
<accession>A0A2K9YE06</accession>
<protein>
    <recommendedName>
        <fullName evidence="8">Prenylated rab acceptor 1</fullName>
    </recommendedName>
</protein>